<feature type="transmembrane region" description="Helical" evidence="2">
    <location>
        <begin position="22"/>
        <end position="43"/>
    </location>
</feature>
<dbReference type="SUPFAM" id="SSF53300">
    <property type="entry name" value="vWA-like"/>
    <property type="match status" value="1"/>
</dbReference>
<feature type="domain" description="VWFA" evidence="3">
    <location>
        <begin position="536"/>
        <end position="686"/>
    </location>
</feature>
<dbReference type="Proteomes" id="UP000694557">
    <property type="component" value="Unassembled WGS sequence"/>
</dbReference>
<evidence type="ECO:0000256" key="2">
    <source>
        <dbReference type="SAM" id="Phobius"/>
    </source>
</evidence>
<keyword evidence="2" id="KW-1133">Transmembrane helix</keyword>
<keyword evidence="5" id="KW-1185">Reference proteome</keyword>
<dbReference type="Ensembl" id="ENSOKIT00005099094.1">
    <property type="protein sequence ID" value="ENSOKIP00005092754.1"/>
    <property type="gene ID" value="ENSOKIG00005040336.1"/>
</dbReference>
<evidence type="ECO:0000256" key="1">
    <source>
        <dbReference type="ARBA" id="ARBA00023157"/>
    </source>
</evidence>
<dbReference type="AlphaFoldDB" id="A0A8C7JRX0"/>
<proteinExistence type="predicted"/>
<dbReference type="SMART" id="SM00327">
    <property type="entry name" value="VWA"/>
    <property type="match status" value="1"/>
</dbReference>
<dbReference type="Gene3D" id="3.40.50.410">
    <property type="entry name" value="von Willebrand factor, type A domain"/>
    <property type="match status" value="1"/>
</dbReference>
<dbReference type="PANTHER" id="PTHR46478">
    <property type="entry name" value="VON WILLEBRAND FACTOR A DOMAIN-CONTAINING PROTEIN 3A"/>
    <property type="match status" value="1"/>
</dbReference>
<dbReference type="PANTHER" id="PTHR46478:SF1">
    <property type="entry name" value="VON WILLEBRAND FACTOR A DOMAIN-CONTAINING PROTEIN 3A"/>
    <property type="match status" value="1"/>
</dbReference>
<keyword evidence="2" id="KW-0472">Membrane</keyword>
<dbReference type="SUPFAM" id="SSF56487">
    <property type="entry name" value="SRCR-like"/>
    <property type="match status" value="1"/>
</dbReference>
<dbReference type="Pfam" id="PF13768">
    <property type="entry name" value="VWA_3"/>
    <property type="match status" value="1"/>
</dbReference>
<keyword evidence="2" id="KW-0812">Transmembrane</keyword>
<protein>
    <recommendedName>
        <fullName evidence="3">VWFA domain-containing protein</fullName>
    </recommendedName>
</protein>
<dbReference type="GeneTree" id="ENSGT00940000159290"/>
<evidence type="ECO:0000313" key="4">
    <source>
        <dbReference type="Ensembl" id="ENSOKIP00005092754.1"/>
    </source>
</evidence>
<sequence length="730" mass="81328">MFLYTVYSTKAYFMSVVLSLKVYLYSTLLSGLLSVVVSLRVYLSSTLLSVLLSVTQRSQGQAPEWKSSSDWLLTHSLYSSGLSLSTLLSHGTTKIRQVCVTGASFTYLGPYSQRVSEAIELYHGRIRWLNQGSMKVFGLVKGSRVGVIVDTSDVNCTKDRLPDLQRNLLLDSFSLSPSLPRPPNHNVPLNIKPPGVPPSSSADWLRNHGLKAKRLGLYQVLSPNAYSLLEGFVPILNKTVSSTVHEKAMVQFEWHDGTVKNVHVDLPLIYHYQKQLMSAVAVLERRVQWLSSGSRQIWGTVCEQRYCRTLGFSPLTHSYQSAITHKIMMFWGGQWVQGLQCSGSRNTMGALRLSLEGDLNSGGLYLFTSGLPDQEIATVSSYVSECCSGRPLRLHICLLTGEETEGQTEAQTGGCPPPRHATREETAGALRELAQAGNGRFHWISETGTREFTHTIFMKTSKSLIQAAIYPLPCWSEPHVSLCLWLLFQGMVKHLQLTPGELKQYLTQTERLLLRYMQRLQWLLSGSRRVFGAVLEREVCVLLDVSGSMAPCLGELKTKLASLIWEQLHHNTVRFSLLAFSEGVKAWRPALQEPTEEACRDAVQWAYQLNTHGGTNTLEALQTGCGFGDSVGLYLLSDGKPDSSCSLVLKETESSANDFLKKLAHQTGGRYHRCHDNVDALSGLLESGLSDGDEPTLPALEGDDLRRLAQEIDKLRHFRKQAQVFRFVLQ</sequence>
<reference evidence="4" key="2">
    <citation type="submission" date="2025-09" db="UniProtKB">
        <authorList>
            <consortium name="Ensembl"/>
        </authorList>
    </citation>
    <scope>IDENTIFICATION</scope>
</reference>
<evidence type="ECO:0000259" key="3">
    <source>
        <dbReference type="SMART" id="SM00327"/>
    </source>
</evidence>
<dbReference type="CDD" id="cd00198">
    <property type="entry name" value="vWFA"/>
    <property type="match status" value="1"/>
</dbReference>
<name>A0A8C7JRX0_ONCKI</name>
<dbReference type="InterPro" id="IPR002035">
    <property type="entry name" value="VWF_A"/>
</dbReference>
<dbReference type="GO" id="GO:0016020">
    <property type="term" value="C:membrane"/>
    <property type="evidence" value="ECO:0007669"/>
    <property type="project" value="InterPro"/>
</dbReference>
<reference evidence="4" key="1">
    <citation type="submission" date="2025-08" db="UniProtKB">
        <authorList>
            <consortium name="Ensembl"/>
        </authorList>
    </citation>
    <scope>IDENTIFICATION</scope>
</reference>
<dbReference type="InterPro" id="IPR036465">
    <property type="entry name" value="vWFA_dom_sf"/>
</dbReference>
<evidence type="ECO:0000313" key="5">
    <source>
        <dbReference type="Proteomes" id="UP000694557"/>
    </source>
</evidence>
<gene>
    <name evidence="4" type="primary">vwa3a</name>
</gene>
<organism evidence="4 5">
    <name type="scientific">Oncorhynchus kisutch</name>
    <name type="common">Coho salmon</name>
    <name type="synonym">Salmo kisutch</name>
    <dbReference type="NCBI Taxonomy" id="8019"/>
    <lineage>
        <taxon>Eukaryota</taxon>
        <taxon>Metazoa</taxon>
        <taxon>Chordata</taxon>
        <taxon>Craniata</taxon>
        <taxon>Vertebrata</taxon>
        <taxon>Euteleostomi</taxon>
        <taxon>Actinopterygii</taxon>
        <taxon>Neopterygii</taxon>
        <taxon>Teleostei</taxon>
        <taxon>Protacanthopterygii</taxon>
        <taxon>Salmoniformes</taxon>
        <taxon>Salmonidae</taxon>
        <taxon>Salmoninae</taxon>
        <taxon>Oncorhynchus</taxon>
    </lineage>
</organism>
<keyword evidence="1" id="KW-1015">Disulfide bond</keyword>
<accession>A0A8C7JRX0</accession>
<dbReference type="InterPro" id="IPR036772">
    <property type="entry name" value="SRCR-like_dom_sf"/>
</dbReference>